<sequence length="255" mass="27901">MDDTIYPPKRPSAQQRFAQRLNERANTNRPDAGATPRISHDMLAGQGHPSCSANTVQALPREQLQQLIQALRTTSQRPETLPQHQVQSPEASLQVQLENLSNSVLEVRSVVQGMNVRLAKLENRVEGMGMVKGTTALVDVVQELRRLKGAVAAIGRSAILKAGPTDQKAEMQAKEGASKPPEKKRKTASNDAPEPELQQMVTRRQLRKGGSKVNEKEKTTSVPPTNAILDAVERGSEDDAREALKTAKTPRRSGK</sequence>
<feature type="compositionally biased region" description="Basic and acidic residues" evidence="1">
    <location>
        <begin position="231"/>
        <end position="245"/>
    </location>
</feature>
<keyword evidence="3" id="KW-1185">Reference proteome</keyword>
<protein>
    <submittedName>
        <fullName evidence="2">Uncharacterized protein</fullName>
    </submittedName>
</protein>
<feature type="compositionally biased region" description="Basic and acidic residues" evidence="1">
    <location>
        <begin position="167"/>
        <end position="181"/>
    </location>
</feature>
<name>A0A6A6CG11_ZASCE</name>
<gene>
    <name evidence="2" type="ORF">M409DRAFT_24484</name>
</gene>
<reference evidence="2" key="1">
    <citation type="journal article" date="2020" name="Stud. Mycol.">
        <title>101 Dothideomycetes genomes: a test case for predicting lifestyles and emergence of pathogens.</title>
        <authorList>
            <person name="Haridas S."/>
            <person name="Albert R."/>
            <person name="Binder M."/>
            <person name="Bloem J."/>
            <person name="Labutti K."/>
            <person name="Salamov A."/>
            <person name="Andreopoulos B."/>
            <person name="Baker S."/>
            <person name="Barry K."/>
            <person name="Bills G."/>
            <person name="Bluhm B."/>
            <person name="Cannon C."/>
            <person name="Castanera R."/>
            <person name="Culley D."/>
            <person name="Daum C."/>
            <person name="Ezra D."/>
            <person name="Gonzalez J."/>
            <person name="Henrissat B."/>
            <person name="Kuo A."/>
            <person name="Liang C."/>
            <person name="Lipzen A."/>
            <person name="Lutzoni F."/>
            <person name="Magnuson J."/>
            <person name="Mondo S."/>
            <person name="Nolan M."/>
            <person name="Ohm R."/>
            <person name="Pangilinan J."/>
            <person name="Park H.-J."/>
            <person name="Ramirez L."/>
            <person name="Alfaro M."/>
            <person name="Sun H."/>
            <person name="Tritt A."/>
            <person name="Yoshinaga Y."/>
            <person name="Zwiers L.-H."/>
            <person name="Turgeon B."/>
            <person name="Goodwin S."/>
            <person name="Spatafora J."/>
            <person name="Crous P."/>
            <person name="Grigoriev I."/>
        </authorList>
    </citation>
    <scope>NUCLEOTIDE SEQUENCE</scope>
    <source>
        <strain evidence="2">ATCC 36951</strain>
    </source>
</reference>
<evidence type="ECO:0000256" key="1">
    <source>
        <dbReference type="SAM" id="MobiDB-lite"/>
    </source>
</evidence>
<feature type="region of interest" description="Disordered" evidence="1">
    <location>
        <begin position="21"/>
        <end position="53"/>
    </location>
</feature>
<dbReference type="GeneID" id="54560532"/>
<organism evidence="2 3">
    <name type="scientific">Zasmidium cellare ATCC 36951</name>
    <dbReference type="NCBI Taxonomy" id="1080233"/>
    <lineage>
        <taxon>Eukaryota</taxon>
        <taxon>Fungi</taxon>
        <taxon>Dikarya</taxon>
        <taxon>Ascomycota</taxon>
        <taxon>Pezizomycotina</taxon>
        <taxon>Dothideomycetes</taxon>
        <taxon>Dothideomycetidae</taxon>
        <taxon>Mycosphaerellales</taxon>
        <taxon>Mycosphaerellaceae</taxon>
        <taxon>Zasmidium</taxon>
    </lineage>
</organism>
<dbReference type="Proteomes" id="UP000799537">
    <property type="component" value="Unassembled WGS sequence"/>
</dbReference>
<feature type="region of interest" description="Disordered" evidence="1">
    <location>
        <begin position="163"/>
        <end position="255"/>
    </location>
</feature>
<accession>A0A6A6CG11</accession>
<evidence type="ECO:0000313" key="3">
    <source>
        <dbReference type="Proteomes" id="UP000799537"/>
    </source>
</evidence>
<dbReference type="AlphaFoldDB" id="A0A6A6CG11"/>
<evidence type="ECO:0000313" key="2">
    <source>
        <dbReference type="EMBL" id="KAF2165098.1"/>
    </source>
</evidence>
<proteinExistence type="predicted"/>
<dbReference type="EMBL" id="ML993601">
    <property type="protein sequence ID" value="KAF2165098.1"/>
    <property type="molecule type" value="Genomic_DNA"/>
</dbReference>
<dbReference type="RefSeq" id="XP_033665987.1">
    <property type="nucleotide sequence ID" value="XM_033807260.1"/>
</dbReference>